<feature type="transmembrane region" description="Helical" evidence="6">
    <location>
        <begin position="215"/>
        <end position="236"/>
    </location>
</feature>
<organism evidence="8 9">
    <name type="scientific">Marinomonas aquiplantarum</name>
    <dbReference type="NCBI Taxonomy" id="491951"/>
    <lineage>
        <taxon>Bacteria</taxon>
        <taxon>Pseudomonadati</taxon>
        <taxon>Pseudomonadota</taxon>
        <taxon>Gammaproteobacteria</taxon>
        <taxon>Oceanospirillales</taxon>
        <taxon>Oceanospirillaceae</taxon>
        <taxon>Marinomonas</taxon>
    </lineage>
</organism>
<dbReference type="PANTHER" id="PTHR32322">
    <property type="entry name" value="INNER MEMBRANE TRANSPORTER"/>
    <property type="match status" value="1"/>
</dbReference>
<evidence type="ECO:0000256" key="4">
    <source>
        <dbReference type="ARBA" id="ARBA00022989"/>
    </source>
</evidence>
<comment type="subcellular location">
    <subcellularLocation>
        <location evidence="1">Membrane</location>
        <topology evidence="1">Multi-pass membrane protein</topology>
    </subcellularLocation>
</comment>
<gene>
    <name evidence="8" type="ORF">DFP76_10415</name>
</gene>
<evidence type="ECO:0000256" key="1">
    <source>
        <dbReference type="ARBA" id="ARBA00004141"/>
    </source>
</evidence>
<reference evidence="8 9" key="1">
    <citation type="submission" date="2018-06" db="EMBL/GenBank/DDBJ databases">
        <title>Genomic Encyclopedia of Type Strains, Phase III (KMG-III): the genomes of soil and plant-associated and newly described type strains.</title>
        <authorList>
            <person name="Whitman W."/>
        </authorList>
    </citation>
    <scope>NUCLEOTIDE SEQUENCE [LARGE SCALE GENOMIC DNA]</scope>
    <source>
        <strain evidence="8 9">CECT 7732</strain>
    </source>
</reference>
<evidence type="ECO:0000259" key="7">
    <source>
        <dbReference type="Pfam" id="PF00892"/>
    </source>
</evidence>
<dbReference type="InterPro" id="IPR037185">
    <property type="entry name" value="EmrE-like"/>
</dbReference>
<feature type="transmembrane region" description="Helical" evidence="6">
    <location>
        <begin position="271"/>
        <end position="289"/>
    </location>
</feature>
<keyword evidence="3 6" id="KW-0812">Transmembrane</keyword>
<dbReference type="InterPro" id="IPR000620">
    <property type="entry name" value="EamA_dom"/>
</dbReference>
<name>A0A366CZE2_9GAMM</name>
<feature type="transmembrane region" description="Helical" evidence="6">
    <location>
        <begin position="37"/>
        <end position="55"/>
    </location>
</feature>
<feature type="domain" description="EamA" evidence="7">
    <location>
        <begin position="152"/>
        <end position="286"/>
    </location>
</feature>
<dbReference type="RefSeq" id="WP_113874169.1">
    <property type="nucleotide sequence ID" value="NZ_QNRF01000004.1"/>
</dbReference>
<proteinExistence type="inferred from homology"/>
<feature type="transmembrane region" description="Helical" evidence="6">
    <location>
        <begin position="155"/>
        <end position="173"/>
    </location>
</feature>
<dbReference type="Proteomes" id="UP000252086">
    <property type="component" value="Unassembled WGS sequence"/>
</dbReference>
<keyword evidence="5 6" id="KW-0472">Membrane</keyword>
<dbReference type="Pfam" id="PF00892">
    <property type="entry name" value="EamA"/>
    <property type="match status" value="2"/>
</dbReference>
<comment type="similarity">
    <text evidence="2">Belongs to the EamA transporter family.</text>
</comment>
<evidence type="ECO:0000256" key="5">
    <source>
        <dbReference type="ARBA" id="ARBA00023136"/>
    </source>
</evidence>
<sequence length="301" mass="33605">MPAFVFLLLPIFFWSGNYVLGRMTVSTGIDPYTISFLRWSLACLILLPFAYKKLYQERHIIRQHWPLLLLFGWLGICNYNLFLYVGLTSTTVTNAVLLNSIMPVMILITARILLGNTTNWRQNTGIIISTVGAIIIVSRGSLDTFLHLTISKGDLWILTAAVSWAIYSVMIIRRPKDMSLIGFFTCTALIGTSIQAPLFLLFGETALSELTHANWGSIVYMGIFASIGAFLCWNIGIQKLGAATAGHFIHLLPVFSISLSVIFLGERLFSFHYVGILLIFTGIFVATVLNNRKRLPQSTTN</sequence>
<feature type="transmembrane region" description="Helical" evidence="6">
    <location>
        <begin position="67"/>
        <end position="87"/>
    </location>
</feature>
<evidence type="ECO:0000313" key="8">
    <source>
        <dbReference type="EMBL" id="RBO83200.1"/>
    </source>
</evidence>
<dbReference type="EMBL" id="QNRF01000004">
    <property type="protein sequence ID" value="RBO83200.1"/>
    <property type="molecule type" value="Genomic_DNA"/>
</dbReference>
<dbReference type="PANTHER" id="PTHR32322:SF2">
    <property type="entry name" value="EAMA DOMAIN-CONTAINING PROTEIN"/>
    <property type="match status" value="1"/>
</dbReference>
<keyword evidence="9" id="KW-1185">Reference proteome</keyword>
<feature type="domain" description="EamA" evidence="7">
    <location>
        <begin position="3"/>
        <end position="137"/>
    </location>
</feature>
<dbReference type="SUPFAM" id="SSF103481">
    <property type="entry name" value="Multidrug resistance efflux transporter EmrE"/>
    <property type="match status" value="2"/>
</dbReference>
<evidence type="ECO:0000313" key="9">
    <source>
        <dbReference type="Proteomes" id="UP000252086"/>
    </source>
</evidence>
<keyword evidence="4 6" id="KW-1133">Transmembrane helix</keyword>
<dbReference type="InterPro" id="IPR050638">
    <property type="entry name" value="AA-Vitamin_Transporters"/>
</dbReference>
<feature type="transmembrane region" description="Helical" evidence="6">
    <location>
        <begin position="248"/>
        <end position="265"/>
    </location>
</feature>
<protein>
    <submittedName>
        <fullName evidence="8">Drug/metabolite transporter (DMT)-like permease</fullName>
    </submittedName>
</protein>
<feature type="transmembrane region" description="Helical" evidence="6">
    <location>
        <begin position="180"/>
        <end position="203"/>
    </location>
</feature>
<evidence type="ECO:0000256" key="2">
    <source>
        <dbReference type="ARBA" id="ARBA00007362"/>
    </source>
</evidence>
<dbReference type="AlphaFoldDB" id="A0A366CZE2"/>
<dbReference type="OrthoDB" id="4167046at2"/>
<evidence type="ECO:0000256" key="3">
    <source>
        <dbReference type="ARBA" id="ARBA00022692"/>
    </source>
</evidence>
<evidence type="ECO:0000256" key="6">
    <source>
        <dbReference type="SAM" id="Phobius"/>
    </source>
</evidence>
<feature type="transmembrane region" description="Helical" evidence="6">
    <location>
        <begin position="93"/>
        <end position="114"/>
    </location>
</feature>
<dbReference type="GO" id="GO:0016020">
    <property type="term" value="C:membrane"/>
    <property type="evidence" value="ECO:0007669"/>
    <property type="project" value="UniProtKB-SubCell"/>
</dbReference>
<accession>A0A366CZE2</accession>
<comment type="caution">
    <text evidence="8">The sequence shown here is derived from an EMBL/GenBank/DDBJ whole genome shotgun (WGS) entry which is preliminary data.</text>
</comment>